<sequence length="32" mass="3603">MALCIRASKDFELGLEITSQLRQNICTKIPLP</sequence>
<keyword evidence="2" id="KW-1185">Reference proteome</keyword>
<name>A0A1R3GN58_COCAP</name>
<evidence type="ECO:0000313" key="2">
    <source>
        <dbReference type="Proteomes" id="UP000188268"/>
    </source>
</evidence>
<accession>A0A1R3GN58</accession>
<dbReference type="Gramene" id="OMO59523">
    <property type="protein sequence ID" value="OMO59523"/>
    <property type="gene ID" value="CCACVL1_24769"/>
</dbReference>
<proteinExistence type="predicted"/>
<reference evidence="1 2" key="1">
    <citation type="submission" date="2013-09" db="EMBL/GenBank/DDBJ databases">
        <title>Corchorus capsularis genome sequencing.</title>
        <authorList>
            <person name="Alam M."/>
            <person name="Haque M.S."/>
            <person name="Islam M.S."/>
            <person name="Emdad E.M."/>
            <person name="Islam M.M."/>
            <person name="Ahmed B."/>
            <person name="Halim A."/>
            <person name="Hossen Q.M.M."/>
            <person name="Hossain M.Z."/>
            <person name="Ahmed R."/>
            <person name="Khan M.M."/>
            <person name="Islam R."/>
            <person name="Rashid M.M."/>
            <person name="Khan S.A."/>
            <person name="Rahman M.S."/>
            <person name="Alam M."/>
        </authorList>
    </citation>
    <scope>NUCLEOTIDE SEQUENCE [LARGE SCALE GENOMIC DNA]</scope>
    <source>
        <strain evidence="2">cv. CVL-1</strain>
        <tissue evidence="1">Whole seedling</tissue>
    </source>
</reference>
<organism evidence="1 2">
    <name type="scientific">Corchorus capsularis</name>
    <name type="common">Jute</name>
    <dbReference type="NCBI Taxonomy" id="210143"/>
    <lineage>
        <taxon>Eukaryota</taxon>
        <taxon>Viridiplantae</taxon>
        <taxon>Streptophyta</taxon>
        <taxon>Embryophyta</taxon>
        <taxon>Tracheophyta</taxon>
        <taxon>Spermatophyta</taxon>
        <taxon>Magnoliopsida</taxon>
        <taxon>eudicotyledons</taxon>
        <taxon>Gunneridae</taxon>
        <taxon>Pentapetalae</taxon>
        <taxon>rosids</taxon>
        <taxon>malvids</taxon>
        <taxon>Malvales</taxon>
        <taxon>Malvaceae</taxon>
        <taxon>Grewioideae</taxon>
        <taxon>Apeibeae</taxon>
        <taxon>Corchorus</taxon>
    </lineage>
</organism>
<dbReference type="Proteomes" id="UP000188268">
    <property type="component" value="Unassembled WGS sequence"/>
</dbReference>
<gene>
    <name evidence="1" type="ORF">CCACVL1_24769</name>
</gene>
<dbReference type="EMBL" id="AWWV01013905">
    <property type="protein sequence ID" value="OMO59523.1"/>
    <property type="molecule type" value="Genomic_DNA"/>
</dbReference>
<comment type="caution">
    <text evidence="1">The sequence shown here is derived from an EMBL/GenBank/DDBJ whole genome shotgun (WGS) entry which is preliminary data.</text>
</comment>
<protein>
    <submittedName>
        <fullName evidence="1">Uncharacterized protein</fullName>
    </submittedName>
</protein>
<evidence type="ECO:0000313" key="1">
    <source>
        <dbReference type="EMBL" id="OMO59523.1"/>
    </source>
</evidence>
<dbReference type="AlphaFoldDB" id="A0A1R3GN58"/>